<gene>
    <name evidence="5" type="ORF">O3P69_009727</name>
</gene>
<feature type="region of interest" description="Disordered" evidence="2">
    <location>
        <begin position="48"/>
        <end position="67"/>
    </location>
</feature>
<evidence type="ECO:0000256" key="1">
    <source>
        <dbReference type="ARBA" id="ARBA00004123"/>
    </source>
</evidence>
<feature type="compositionally biased region" description="Basic residues" evidence="2">
    <location>
        <begin position="53"/>
        <end position="66"/>
    </location>
</feature>
<dbReference type="SUPFAM" id="SSF46689">
    <property type="entry name" value="Homeodomain-like"/>
    <property type="match status" value="1"/>
</dbReference>
<dbReference type="InterPro" id="IPR009057">
    <property type="entry name" value="Homeodomain-like_sf"/>
</dbReference>
<comment type="caution">
    <text evidence="5">The sequence shown here is derived from an EMBL/GenBank/DDBJ whole genome shotgun (WGS) entry which is preliminary data.</text>
</comment>
<proteinExistence type="predicted"/>
<keyword evidence="6" id="KW-1185">Reference proteome</keyword>
<comment type="subcellular location">
    <subcellularLocation>
        <location evidence="1">Nucleus</location>
    </subcellularLocation>
</comment>
<evidence type="ECO:0000259" key="4">
    <source>
        <dbReference type="Pfam" id="PF13358"/>
    </source>
</evidence>
<dbReference type="PANTHER" id="PTHR46068:SF1">
    <property type="entry name" value="TRANSPOSASE IS30-LIKE HTH DOMAIN-CONTAINING PROTEIN"/>
    <property type="match status" value="1"/>
</dbReference>
<dbReference type="PANTHER" id="PTHR46068">
    <property type="entry name" value="PROTEIN CBG27172"/>
    <property type="match status" value="1"/>
</dbReference>
<dbReference type="AlphaFoldDB" id="A0AAW0SDT1"/>
<dbReference type="InterPro" id="IPR002492">
    <property type="entry name" value="Transposase_Tc1-like"/>
</dbReference>
<evidence type="ECO:0000313" key="5">
    <source>
        <dbReference type="EMBL" id="KAK8373278.1"/>
    </source>
</evidence>
<dbReference type="Proteomes" id="UP001487740">
    <property type="component" value="Unassembled WGS sequence"/>
</dbReference>
<dbReference type="Gene3D" id="1.10.10.60">
    <property type="entry name" value="Homeodomain-like"/>
    <property type="match status" value="1"/>
</dbReference>
<reference evidence="5 6" key="1">
    <citation type="submission" date="2023-03" db="EMBL/GenBank/DDBJ databases">
        <title>High-quality genome of Scylla paramamosain provides insights in environmental adaptation.</title>
        <authorList>
            <person name="Zhang L."/>
        </authorList>
    </citation>
    <scope>NUCLEOTIDE SEQUENCE [LARGE SCALE GENOMIC DNA]</scope>
    <source>
        <strain evidence="5">LZ_2023a</strain>
        <tissue evidence="5">Muscle</tissue>
    </source>
</reference>
<dbReference type="GO" id="GO:0005634">
    <property type="term" value="C:nucleus"/>
    <property type="evidence" value="ECO:0007669"/>
    <property type="project" value="UniProtKB-SubCell"/>
</dbReference>
<dbReference type="Gene3D" id="3.30.420.10">
    <property type="entry name" value="Ribonuclease H-like superfamily/Ribonuclease H"/>
    <property type="match status" value="1"/>
</dbReference>
<dbReference type="InterPro" id="IPR038717">
    <property type="entry name" value="Tc1-like_DDE_dom"/>
</dbReference>
<dbReference type="GO" id="GO:0015074">
    <property type="term" value="P:DNA integration"/>
    <property type="evidence" value="ECO:0007669"/>
    <property type="project" value="InterPro"/>
</dbReference>
<dbReference type="GO" id="GO:0003677">
    <property type="term" value="F:DNA binding"/>
    <property type="evidence" value="ECO:0007669"/>
    <property type="project" value="InterPro"/>
</dbReference>
<dbReference type="GO" id="GO:0006313">
    <property type="term" value="P:DNA transposition"/>
    <property type="evidence" value="ECO:0007669"/>
    <property type="project" value="InterPro"/>
</dbReference>
<dbReference type="Pfam" id="PF13358">
    <property type="entry name" value="DDE_3"/>
    <property type="match status" value="1"/>
</dbReference>
<name>A0AAW0SDT1_SCYPA</name>
<dbReference type="EMBL" id="JARAKH010001261">
    <property type="protein sequence ID" value="KAK8373278.1"/>
    <property type="molecule type" value="Genomic_DNA"/>
</dbReference>
<evidence type="ECO:0000256" key="2">
    <source>
        <dbReference type="SAM" id="MobiDB-lite"/>
    </source>
</evidence>
<feature type="domain" description="Transposase Tc1-like" evidence="3">
    <location>
        <begin position="73"/>
        <end position="141"/>
    </location>
</feature>
<sequence>MGPAKLRMEEKGAILALFREGLSKREVARRTRRSAKCVRNVIKATSAHGGVIQKRKQGSGRKRKTGQRTDMLLRREVLKNPFITAKELKGMHRDVLGDVAVRTLQQRLQKDFKLPCRRAAHKPLLTEKMRKQRLDFCGRYKHWTSADWRKVVFSDESAFKTISKGQRTVRRPVGANRFDSKYTVKTVKFPAGVMVWGCFSGEKGSGGLYFLDKNMNMNAALYMNVLTDHMLPFYESHENAHFLQDGAPCHRAKRVMEWLTENNVSLIEWPGHSPDLNPIENLWNELKRKIGKLSVNTVGAITEKLRVLWDETDLDYFKKLSDSMPSRINAVLNVKGEMTKY</sequence>
<evidence type="ECO:0008006" key="7">
    <source>
        <dbReference type="Google" id="ProtNLM"/>
    </source>
</evidence>
<evidence type="ECO:0000313" key="6">
    <source>
        <dbReference type="Proteomes" id="UP001487740"/>
    </source>
</evidence>
<dbReference type="InterPro" id="IPR036397">
    <property type="entry name" value="RNaseH_sf"/>
</dbReference>
<evidence type="ECO:0000259" key="3">
    <source>
        <dbReference type="Pfam" id="PF01498"/>
    </source>
</evidence>
<dbReference type="InterPro" id="IPR047655">
    <property type="entry name" value="Transpos_IS630-like"/>
</dbReference>
<protein>
    <recommendedName>
        <fullName evidence="7">Transposase</fullName>
    </recommendedName>
</protein>
<organism evidence="5 6">
    <name type="scientific">Scylla paramamosain</name>
    <name type="common">Mud crab</name>
    <dbReference type="NCBI Taxonomy" id="85552"/>
    <lineage>
        <taxon>Eukaryota</taxon>
        <taxon>Metazoa</taxon>
        <taxon>Ecdysozoa</taxon>
        <taxon>Arthropoda</taxon>
        <taxon>Crustacea</taxon>
        <taxon>Multicrustacea</taxon>
        <taxon>Malacostraca</taxon>
        <taxon>Eumalacostraca</taxon>
        <taxon>Eucarida</taxon>
        <taxon>Decapoda</taxon>
        <taxon>Pleocyemata</taxon>
        <taxon>Brachyura</taxon>
        <taxon>Eubrachyura</taxon>
        <taxon>Portunoidea</taxon>
        <taxon>Portunidae</taxon>
        <taxon>Portuninae</taxon>
        <taxon>Scylla</taxon>
    </lineage>
</organism>
<accession>A0AAW0SDT1</accession>
<dbReference type="NCBIfam" id="NF033545">
    <property type="entry name" value="transpos_IS630"/>
    <property type="match status" value="1"/>
</dbReference>
<dbReference type="Pfam" id="PF01498">
    <property type="entry name" value="HTH_Tnp_Tc3_2"/>
    <property type="match status" value="1"/>
</dbReference>
<feature type="domain" description="Tc1-like transposase DDE" evidence="4">
    <location>
        <begin position="151"/>
        <end position="292"/>
    </location>
</feature>